<feature type="region of interest" description="Disordered" evidence="1">
    <location>
        <begin position="1"/>
        <end position="28"/>
    </location>
</feature>
<organism evidence="2">
    <name type="scientific">Rhizophora mucronata</name>
    <name type="common">Asiatic mangrove</name>
    <dbReference type="NCBI Taxonomy" id="61149"/>
    <lineage>
        <taxon>Eukaryota</taxon>
        <taxon>Viridiplantae</taxon>
        <taxon>Streptophyta</taxon>
        <taxon>Embryophyta</taxon>
        <taxon>Tracheophyta</taxon>
        <taxon>Spermatophyta</taxon>
        <taxon>Magnoliopsida</taxon>
        <taxon>eudicotyledons</taxon>
        <taxon>Gunneridae</taxon>
        <taxon>Pentapetalae</taxon>
        <taxon>rosids</taxon>
        <taxon>fabids</taxon>
        <taxon>Malpighiales</taxon>
        <taxon>Rhizophoraceae</taxon>
        <taxon>Rhizophora</taxon>
    </lineage>
</organism>
<evidence type="ECO:0000313" key="2">
    <source>
        <dbReference type="EMBL" id="MBX68950.1"/>
    </source>
</evidence>
<reference evidence="2" key="1">
    <citation type="submission" date="2018-02" db="EMBL/GenBank/DDBJ databases">
        <title>Rhizophora mucronata_Transcriptome.</title>
        <authorList>
            <person name="Meera S.P."/>
            <person name="Sreeshan A."/>
            <person name="Augustine A."/>
        </authorList>
    </citation>
    <scope>NUCLEOTIDE SEQUENCE</scope>
    <source>
        <tissue evidence="2">Leaf</tissue>
    </source>
</reference>
<dbReference type="AlphaFoldDB" id="A0A2P2QPL5"/>
<evidence type="ECO:0000256" key="1">
    <source>
        <dbReference type="SAM" id="MobiDB-lite"/>
    </source>
</evidence>
<dbReference type="EMBL" id="GGEC01088466">
    <property type="protein sequence ID" value="MBX68950.1"/>
    <property type="molecule type" value="Transcribed_RNA"/>
</dbReference>
<name>A0A2P2QPL5_RHIMU</name>
<accession>A0A2P2QPL5</accession>
<sequence>MTLSSVEYSFASPKSESFGWNLSSRRML</sequence>
<proteinExistence type="predicted"/>
<protein>
    <submittedName>
        <fullName evidence="2">Uncharacterized protein</fullName>
    </submittedName>
</protein>